<evidence type="ECO:0000256" key="3">
    <source>
        <dbReference type="ARBA" id="ARBA00022692"/>
    </source>
</evidence>
<name>A0A9D9H2G6_9SPIO</name>
<dbReference type="InterPro" id="IPR022764">
    <property type="entry name" value="Peptidase_S54_rhomboid_dom"/>
</dbReference>
<dbReference type="Pfam" id="PF01694">
    <property type="entry name" value="Rhomboid"/>
    <property type="match status" value="1"/>
</dbReference>
<feature type="transmembrane region" description="Helical" evidence="7">
    <location>
        <begin position="143"/>
        <end position="165"/>
    </location>
</feature>
<accession>A0A9D9H2G6</accession>
<keyword evidence="9" id="KW-0645">Protease</keyword>
<keyword evidence="6 7" id="KW-0472">Membrane</keyword>
<evidence type="ECO:0000313" key="9">
    <source>
        <dbReference type="EMBL" id="MBO8436640.1"/>
    </source>
</evidence>
<dbReference type="GO" id="GO:0006508">
    <property type="term" value="P:proteolysis"/>
    <property type="evidence" value="ECO:0007669"/>
    <property type="project" value="UniProtKB-KW"/>
</dbReference>
<evidence type="ECO:0000256" key="4">
    <source>
        <dbReference type="ARBA" id="ARBA00022801"/>
    </source>
</evidence>
<feature type="transmembrane region" description="Helical" evidence="7">
    <location>
        <begin position="94"/>
        <end position="113"/>
    </location>
</feature>
<reference evidence="9" key="2">
    <citation type="journal article" date="2021" name="PeerJ">
        <title>Extensive microbial diversity within the chicken gut microbiome revealed by metagenomics and culture.</title>
        <authorList>
            <person name="Gilroy R."/>
            <person name="Ravi A."/>
            <person name="Getino M."/>
            <person name="Pursley I."/>
            <person name="Horton D.L."/>
            <person name="Alikhan N.F."/>
            <person name="Baker D."/>
            <person name="Gharbi K."/>
            <person name="Hall N."/>
            <person name="Watson M."/>
            <person name="Adriaenssens E.M."/>
            <person name="Foster-Nyarko E."/>
            <person name="Jarju S."/>
            <person name="Secka A."/>
            <person name="Antonio M."/>
            <person name="Oren A."/>
            <person name="Chaudhuri R.R."/>
            <person name="La Ragione R."/>
            <person name="Hildebrand F."/>
            <person name="Pallen M.J."/>
        </authorList>
    </citation>
    <scope>NUCLEOTIDE SEQUENCE</scope>
    <source>
        <strain evidence="9">7293</strain>
    </source>
</reference>
<dbReference type="AlphaFoldDB" id="A0A9D9H2G6"/>
<comment type="subcellular location">
    <subcellularLocation>
        <location evidence="1">Membrane</location>
        <topology evidence="1">Multi-pass membrane protein</topology>
    </subcellularLocation>
</comment>
<dbReference type="Gene3D" id="1.20.1540.10">
    <property type="entry name" value="Rhomboid-like"/>
    <property type="match status" value="1"/>
</dbReference>
<keyword evidence="3 7" id="KW-0812">Transmembrane</keyword>
<dbReference type="InterPro" id="IPR035952">
    <property type="entry name" value="Rhomboid-like_sf"/>
</dbReference>
<feature type="transmembrane region" description="Helical" evidence="7">
    <location>
        <begin position="177"/>
        <end position="196"/>
    </location>
</feature>
<comment type="similarity">
    <text evidence="2">Belongs to the peptidase S54 family.</text>
</comment>
<feature type="transmembrane region" description="Helical" evidence="7">
    <location>
        <begin position="119"/>
        <end position="136"/>
    </location>
</feature>
<feature type="transmembrane region" description="Helical" evidence="7">
    <location>
        <begin position="55"/>
        <end position="82"/>
    </location>
</feature>
<dbReference type="Proteomes" id="UP000823615">
    <property type="component" value="Unassembled WGS sequence"/>
</dbReference>
<dbReference type="SUPFAM" id="SSF144091">
    <property type="entry name" value="Rhomboid-like"/>
    <property type="match status" value="1"/>
</dbReference>
<evidence type="ECO:0000313" key="10">
    <source>
        <dbReference type="Proteomes" id="UP000823615"/>
    </source>
</evidence>
<evidence type="ECO:0000256" key="2">
    <source>
        <dbReference type="ARBA" id="ARBA00009045"/>
    </source>
</evidence>
<keyword evidence="5 7" id="KW-1133">Transmembrane helix</keyword>
<organism evidence="9 10">
    <name type="scientific">Candidatus Ornithospirochaeta stercoripullorum</name>
    <dbReference type="NCBI Taxonomy" id="2840899"/>
    <lineage>
        <taxon>Bacteria</taxon>
        <taxon>Pseudomonadati</taxon>
        <taxon>Spirochaetota</taxon>
        <taxon>Spirochaetia</taxon>
        <taxon>Spirochaetales</taxon>
        <taxon>Spirochaetaceae</taxon>
        <taxon>Spirochaetaceae incertae sedis</taxon>
        <taxon>Candidatus Ornithospirochaeta</taxon>
    </lineage>
</organism>
<evidence type="ECO:0000256" key="5">
    <source>
        <dbReference type="ARBA" id="ARBA00022989"/>
    </source>
</evidence>
<comment type="caution">
    <text evidence="9">The sequence shown here is derived from an EMBL/GenBank/DDBJ whole genome shotgun (WGS) entry which is preliminary data.</text>
</comment>
<evidence type="ECO:0000259" key="8">
    <source>
        <dbReference type="Pfam" id="PF01694"/>
    </source>
</evidence>
<feature type="domain" description="Peptidase S54 rhomboid" evidence="8">
    <location>
        <begin position="54"/>
        <end position="198"/>
    </location>
</feature>
<dbReference type="GO" id="GO:0004252">
    <property type="term" value="F:serine-type endopeptidase activity"/>
    <property type="evidence" value="ECO:0007669"/>
    <property type="project" value="InterPro"/>
</dbReference>
<dbReference type="InterPro" id="IPR050925">
    <property type="entry name" value="Rhomboid_protease_S54"/>
</dbReference>
<evidence type="ECO:0000256" key="6">
    <source>
        <dbReference type="ARBA" id="ARBA00023136"/>
    </source>
</evidence>
<gene>
    <name evidence="9" type="ORF">IAA97_06645</name>
</gene>
<evidence type="ECO:0000256" key="7">
    <source>
        <dbReference type="SAM" id="Phobius"/>
    </source>
</evidence>
<dbReference type="PANTHER" id="PTHR43731:SF14">
    <property type="entry name" value="PRESENILIN-ASSOCIATED RHOMBOID-LIKE PROTEIN, MITOCHONDRIAL"/>
    <property type="match status" value="1"/>
</dbReference>
<feature type="transmembrane region" description="Helical" evidence="7">
    <location>
        <begin position="12"/>
        <end position="35"/>
    </location>
</feature>
<protein>
    <submittedName>
        <fullName evidence="9">Rhomboid family intramembrane serine protease</fullName>
    </submittedName>
</protein>
<reference evidence="9" key="1">
    <citation type="submission" date="2020-10" db="EMBL/GenBank/DDBJ databases">
        <authorList>
            <person name="Gilroy R."/>
        </authorList>
    </citation>
    <scope>NUCLEOTIDE SEQUENCE</scope>
    <source>
        <strain evidence="9">7293</strain>
    </source>
</reference>
<dbReference type="SMART" id="SM01160">
    <property type="entry name" value="DUF1751"/>
    <property type="match status" value="1"/>
</dbReference>
<dbReference type="EMBL" id="JADIMT010000075">
    <property type="protein sequence ID" value="MBO8436640.1"/>
    <property type="molecule type" value="Genomic_DNA"/>
</dbReference>
<evidence type="ECO:0000256" key="1">
    <source>
        <dbReference type="ARBA" id="ARBA00004141"/>
    </source>
</evidence>
<keyword evidence="4" id="KW-0378">Hydrolase</keyword>
<dbReference type="GO" id="GO:0016020">
    <property type="term" value="C:membrane"/>
    <property type="evidence" value="ECO:0007669"/>
    <property type="project" value="UniProtKB-SubCell"/>
</dbReference>
<dbReference type="PANTHER" id="PTHR43731">
    <property type="entry name" value="RHOMBOID PROTEASE"/>
    <property type="match status" value="1"/>
</dbReference>
<proteinExistence type="inferred from homology"/>
<sequence>MNSILNRKFRYTYSNASLVLIVINCVVYFLSYFVFPRLMSILALNPLSIIYGHSYWQFITYMFVHGGIWHLFSNMLGLFIFGPPVERSIGTREFVLFYFLTGTLSGIASFFSYYLTGTFAVLIGASGALYAVMLLFSVLYPRAVIFIFGILPVRAPVLVIIYFFLELFSQMGSYGGSIAHMTHLFGLLFAFLYCIIRMRIKPWREWGL</sequence>